<evidence type="ECO:0000313" key="2">
    <source>
        <dbReference type="EMBL" id="MYL35562.1"/>
    </source>
</evidence>
<protein>
    <submittedName>
        <fullName evidence="2">CHAT domain-containing protein</fullName>
    </submittedName>
</protein>
<accession>A0A6I5A5P1</accession>
<proteinExistence type="predicted"/>
<dbReference type="RefSeq" id="WP_160849443.1">
    <property type="nucleotide sequence ID" value="NZ_WMEQ01000018.1"/>
</dbReference>
<sequence>MIRESFLKATETVNQAIFYAPDDVNELKKYFHRVGIDHSQKNLLKMFRLCIRITQSLPDEKYYIHKNIVYDVSNAYVALGKKHKKVIKQNVGFAFKKEHFTFKKYVQFGDPHLFAIALYINLAARLEDIGLPGEAFNAIVKSLDPWVEVYDKDTGKGDLKTKNIDLFDEFLIGTIMLGVEGNRQTLIGRAATSFRNLSVVGHVNNDALNMFLKYKKFVKHGEDAIYEDIRFYTTYLELIMGEKTKNENFDEIVSYLEGQFNLEFLRNSHDKCFIIASVLAKALDSTEWSEHAVSSSPSVSFWAELFYMQAFTISRSSNPDVEEYWRLLRGFLLHAGNIHSDRMLLDLFKQKNSGFLNMMVASCLHNKEYQLALELIYAWWVYKPGDTGLQNVEGKAMIIAIPNFHSEGYFFLIYDKEKVRALASKSSKKLSDILEIKDNIEAGWTAILNEEDTLTPKEENRIHIDESSEYINSLSDFAGVSELNKVLSKIKEETHFEYIELTWTNFPIPEILSNTTKHTYSISVDSVRLPAPKEIKKVLIWSDPDGTLLTSVFEAEAIKYLLSSKKIEFEFYEGENCTKNLFLEKYSDPEFDMIWVISHGEFNSDNPPFSKLYVSENDPVTTWELKKSVPITNKRRYLILNACQSGTAGVRFNSMGFMGIGPSITNEFQSVLGHLWYVDTLASAVLGILTLQAILEGNTMAFSLKQASKIMCEGNRAIEGNLSKINGDLQIVDRVKNSMSKDLSLPFYSMSGLLFG</sequence>
<gene>
    <name evidence="2" type="ORF">GLW05_18455</name>
</gene>
<evidence type="ECO:0000259" key="1">
    <source>
        <dbReference type="Pfam" id="PF12770"/>
    </source>
</evidence>
<dbReference type="InterPro" id="IPR024983">
    <property type="entry name" value="CHAT_dom"/>
</dbReference>
<name>A0A6I5A5P1_9BACI</name>
<feature type="domain" description="CHAT" evidence="1">
    <location>
        <begin position="553"/>
        <end position="715"/>
    </location>
</feature>
<comment type="caution">
    <text evidence="2">The sequence shown here is derived from an EMBL/GenBank/DDBJ whole genome shotgun (WGS) entry which is preliminary data.</text>
</comment>
<dbReference type="EMBL" id="WMEQ01000018">
    <property type="protein sequence ID" value="MYL35562.1"/>
    <property type="molecule type" value="Genomic_DNA"/>
</dbReference>
<dbReference type="AlphaFoldDB" id="A0A6I5A5P1"/>
<organism evidence="2 3">
    <name type="scientific">Pontibacillus yanchengensis</name>
    <dbReference type="NCBI Taxonomy" id="462910"/>
    <lineage>
        <taxon>Bacteria</taxon>
        <taxon>Bacillati</taxon>
        <taxon>Bacillota</taxon>
        <taxon>Bacilli</taxon>
        <taxon>Bacillales</taxon>
        <taxon>Bacillaceae</taxon>
        <taxon>Pontibacillus</taxon>
    </lineage>
</organism>
<dbReference type="OrthoDB" id="8455618at2"/>
<reference evidence="2 3" key="1">
    <citation type="submission" date="2019-11" db="EMBL/GenBank/DDBJ databases">
        <title>Genome sequences of 17 halophilic strains isolated from different environments.</title>
        <authorList>
            <person name="Furrow R.E."/>
        </authorList>
    </citation>
    <scope>NUCLEOTIDE SEQUENCE [LARGE SCALE GENOMIC DNA]</scope>
    <source>
        <strain evidence="2 3">22514_16_FS</strain>
    </source>
</reference>
<dbReference type="Proteomes" id="UP000468638">
    <property type="component" value="Unassembled WGS sequence"/>
</dbReference>
<evidence type="ECO:0000313" key="3">
    <source>
        <dbReference type="Proteomes" id="UP000468638"/>
    </source>
</evidence>
<dbReference type="Pfam" id="PF12770">
    <property type="entry name" value="CHAT"/>
    <property type="match status" value="1"/>
</dbReference>